<evidence type="ECO:0000256" key="4">
    <source>
        <dbReference type="ARBA" id="ARBA00022989"/>
    </source>
</evidence>
<name>A0A1W1CUF4_9ZZZZ</name>
<evidence type="ECO:0000256" key="1">
    <source>
        <dbReference type="ARBA" id="ARBA00004167"/>
    </source>
</evidence>
<dbReference type="GO" id="GO:0016020">
    <property type="term" value="C:membrane"/>
    <property type="evidence" value="ECO:0007669"/>
    <property type="project" value="UniProtKB-SubCell"/>
</dbReference>
<dbReference type="SUPFAM" id="SSF140478">
    <property type="entry name" value="LemA-like"/>
    <property type="match status" value="1"/>
</dbReference>
<dbReference type="InterPro" id="IPR023353">
    <property type="entry name" value="LemA-like_dom_sf"/>
</dbReference>
<evidence type="ECO:0000313" key="7">
    <source>
        <dbReference type="EMBL" id="SFV69434.1"/>
    </source>
</evidence>
<dbReference type="Gene3D" id="1.20.1440.20">
    <property type="entry name" value="LemA-like domain"/>
    <property type="match status" value="1"/>
</dbReference>
<dbReference type="PANTHER" id="PTHR34478">
    <property type="entry name" value="PROTEIN LEMA"/>
    <property type="match status" value="1"/>
</dbReference>
<dbReference type="InterPro" id="IPR007156">
    <property type="entry name" value="MamQ_LemA"/>
</dbReference>
<evidence type="ECO:0000256" key="5">
    <source>
        <dbReference type="ARBA" id="ARBA00023136"/>
    </source>
</evidence>
<accession>A0A1W1CUF4</accession>
<gene>
    <name evidence="7" type="ORF">MNB_SV-3-542</name>
</gene>
<dbReference type="PANTHER" id="PTHR34478:SF2">
    <property type="entry name" value="MEMBRANE PROTEIN"/>
    <property type="match status" value="1"/>
</dbReference>
<comment type="subcellular location">
    <subcellularLocation>
        <location evidence="1">Membrane</location>
        <topology evidence="1">Single-pass membrane protein</topology>
    </subcellularLocation>
</comment>
<protein>
    <submittedName>
        <fullName evidence="7">LemA family protein</fullName>
    </submittedName>
</protein>
<comment type="similarity">
    <text evidence="2">Belongs to the LemA family.</text>
</comment>
<keyword evidence="3 6" id="KW-0812">Transmembrane</keyword>
<evidence type="ECO:0000256" key="3">
    <source>
        <dbReference type="ARBA" id="ARBA00022692"/>
    </source>
</evidence>
<keyword evidence="5 6" id="KW-0472">Membrane</keyword>
<feature type="transmembrane region" description="Helical" evidence="6">
    <location>
        <begin position="46"/>
        <end position="65"/>
    </location>
</feature>
<dbReference type="EMBL" id="FPHI01000044">
    <property type="protein sequence ID" value="SFV69434.1"/>
    <property type="molecule type" value="Genomic_DNA"/>
</dbReference>
<keyword evidence="4 6" id="KW-1133">Transmembrane helix</keyword>
<reference evidence="7" key="1">
    <citation type="submission" date="2016-10" db="EMBL/GenBank/DDBJ databases">
        <authorList>
            <person name="de Groot N.N."/>
        </authorList>
    </citation>
    <scope>NUCLEOTIDE SEQUENCE</scope>
</reference>
<evidence type="ECO:0000256" key="6">
    <source>
        <dbReference type="SAM" id="Phobius"/>
    </source>
</evidence>
<sequence length="229" mass="25878">MNYEEKIEALKAKNVLDEEQAQKLSGVLGDEAMIDELLEEPQKSHVLRWIIAFVLMLIVGFGILYNTLVSKEESVNVAWSQVESTMQRKLDLLPNLVKVVKAYAKHEKELLTEVTALRADASKTLVSKDAAKLASLNSKLNTSVMKLFAVAENYPDLKSSEQFLQLQAQIEGSENRINITRMMFNDVAGEYNSAIRKMPQRIIASWGGFKERAYFKAEEKAHEKLELGL</sequence>
<evidence type="ECO:0000256" key="2">
    <source>
        <dbReference type="ARBA" id="ARBA00008854"/>
    </source>
</evidence>
<dbReference type="AlphaFoldDB" id="A0A1W1CUF4"/>
<dbReference type="Pfam" id="PF04011">
    <property type="entry name" value="LemA"/>
    <property type="match status" value="1"/>
</dbReference>
<organism evidence="7">
    <name type="scientific">hydrothermal vent metagenome</name>
    <dbReference type="NCBI Taxonomy" id="652676"/>
    <lineage>
        <taxon>unclassified sequences</taxon>
        <taxon>metagenomes</taxon>
        <taxon>ecological metagenomes</taxon>
    </lineage>
</organism>
<proteinExistence type="inferred from homology"/>